<dbReference type="Proteomes" id="UP001151760">
    <property type="component" value="Unassembled WGS sequence"/>
</dbReference>
<name>A0ABQ4ZUY5_9ASTR</name>
<proteinExistence type="predicted"/>
<dbReference type="PANTHER" id="PTHR11593:SF10">
    <property type="entry name" value="60S RIBOSOMAL PROTEIN L17"/>
    <property type="match status" value="1"/>
</dbReference>
<accession>A0ABQ4ZUY5</accession>
<dbReference type="Gene3D" id="3.90.470.10">
    <property type="entry name" value="Ribosomal protein L22/L17"/>
    <property type="match status" value="1"/>
</dbReference>
<reference evidence="1" key="1">
    <citation type="journal article" date="2022" name="Int. J. Mol. Sci.">
        <title>Draft Genome of Tanacetum Coccineum: Genomic Comparison of Closely Related Tanacetum-Family Plants.</title>
        <authorList>
            <person name="Yamashiro T."/>
            <person name="Shiraishi A."/>
            <person name="Nakayama K."/>
            <person name="Satake H."/>
        </authorList>
    </citation>
    <scope>NUCLEOTIDE SEQUENCE</scope>
</reference>
<dbReference type="SUPFAM" id="SSF54843">
    <property type="entry name" value="Ribosomal protein L22"/>
    <property type="match status" value="1"/>
</dbReference>
<dbReference type="EMBL" id="BQNB010011706">
    <property type="protein sequence ID" value="GJS94104.1"/>
    <property type="molecule type" value="Genomic_DNA"/>
</dbReference>
<gene>
    <name evidence="1" type="ORF">Tco_0801072</name>
</gene>
<evidence type="ECO:0000313" key="2">
    <source>
        <dbReference type="Proteomes" id="UP001151760"/>
    </source>
</evidence>
<keyword evidence="1" id="KW-0689">Ribosomal protein</keyword>
<dbReference type="PANTHER" id="PTHR11593">
    <property type="entry name" value="60S RIBOSOMAL PROTEIN L17"/>
    <property type="match status" value="1"/>
</dbReference>
<comment type="caution">
    <text evidence="1">The sequence shown here is derived from an EMBL/GenBank/DDBJ whole genome shotgun (WGS) entry which is preliminary data.</text>
</comment>
<dbReference type="InterPro" id="IPR005721">
    <property type="entry name" value="Ribosomal_uL22_euk/arc"/>
</dbReference>
<evidence type="ECO:0000313" key="1">
    <source>
        <dbReference type="EMBL" id="GJS94104.1"/>
    </source>
</evidence>
<protein>
    <submittedName>
        <fullName evidence="1">60S ribosomal protein L17-2</fullName>
    </submittedName>
</protein>
<keyword evidence="2" id="KW-1185">Reference proteome</keyword>
<dbReference type="InterPro" id="IPR036394">
    <property type="entry name" value="Ribosomal_uL22_sf"/>
</dbReference>
<organism evidence="1 2">
    <name type="scientific">Tanacetum coccineum</name>
    <dbReference type="NCBI Taxonomy" id="301880"/>
    <lineage>
        <taxon>Eukaryota</taxon>
        <taxon>Viridiplantae</taxon>
        <taxon>Streptophyta</taxon>
        <taxon>Embryophyta</taxon>
        <taxon>Tracheophyta</taxon>
        <taxon>Spermatophyta</taxon>
        <taxon>Magnoliopsida</taxon>
        <taxon>eudicotyledons</taxon>
        <taxon>Gunneridae</taxon>
        <taxon>Pentapetalae</taxon>
        <taxon>asterids</taxon>
        <taxon>campanulids</taxon>
        <taxon>Asterales</taxon>
        <taxon>Asteraceae</taxon>
        <taxon>Asteroideae</taxon>
        <taxon>Anthemideae</taxon>
        <taxon>Anthemidinae</taxon>
        <taxon>Tanacetum</taxon>
    </lineage>
</organism>
<sequence>MLYAGCAFLFKVKRYLKDVLAHKQAISFTRLCRGVGRTSWTIKESTFKWTWTLPNMYAKFILDFSRMPISTLRLKDVDALHISHILVNQTQKQRRRTSRAHGRINRCIALYSQS</sequence>
<dbReference type="GO" id="GO:0005840">
    <property type="term" value="C:ribosome"/>
    <property type="evidence" value="ECO:0007669"/>
    <property type="project" value="UniProtKB-KW"/>
</dbReference>
<keyword evidence="1" id="KW-0687">Ribonucleoprotein</keyword>
<reference evidence="1" key="2">
    <citation type="submission" date="2022-01" db="EMBL/GenBank/DDBJ databases">
        <authorList>
            <person name="Yamashiro T."/>
            <person name="Shiraishi A."/>
            <person name="Satake H."/>
            <person name="Nakayama K."/>
        </authorList>
    </citation>
    <scope>NUCLEOTIDE SEQUENCE</scope>
</reference>